<dbReference type="SUPFAM" id="SSF52172">
    <property type="entry name" value="CheY-like"/>
    <property type="match status" value="1"/>
</dbReference>
<dbReference type="SUPFAM" id="SSF55874">
    <property type="entry name" value="ATPase domain of HSP90 chaperone/DNA topoisomerase II/histidine kinase"/>
    <property type="match status" value="1"/>
</dbReference>
<evidence type="ECO:0000256" key="2">
    <source>
        <dbReference type="ARBA" id="ARBA00004651"/>
    </source>
</evidence>
<dbReference type="PANTHER" id="PTHR45339">
    <property type="entry name" value="HYBRID SIGNAL TRANSDUCTION HISTIDINE KINASE J"/>
    <property type="match status" value="1"/>
</dbReference>
<dbReference type="EMBL" id="JAJNEC010000002">
    <property type="protein sequence ID" value="MCD2421316.1"/>
    <property type="molecule type" value="Genomic_DNA"/>
</dbReference>
<dbReference type="CDD" id="cd17546">
    <property type="entry name" value="REC_hyHK_CKI1_RcsC-like"/>
    <property type="match status" value="1"/>
</dbReference>
<evidence type="ECO:0000259" key="17">
    <source>
        <dbReference type="PROSITE" id="PS50894"/>
    </source>
</evidence>
<evidence type="ECO:0000256" key="6">
    <source>
        <dbReference type="ARBA" id="ARBA00022692"/>
    </source>
</evidence>
<keyword evidence="9 14" id="KW-1133">Transmembrane helix</keyword>
<evidence type="ECO:0000256" key="14">
    <source>
        <dbReference type="SAM" id="Phobius"/>
    </source>
</evidence>
<dbReference type="SUPFAM" id="SSF47226">
    <property type="entry name" value="Histidine-containing phosphotransfer domain, HPT domain"/>
    <property type="match status" value="1"/>
</dbReference>
<protein>
    <recommendedName>
        <fullName evidence="3">histidine kinase</fullName>
        <ecNumber evidence="3">2.7.13.3</ecNumber>
    </recommendedName>
</protein>
<dbReference type="SMART" id="SM00387">
    <property type="entry name" value="HATPase_c"/>
    <property type="match status" value="1"/>
</dbReference>
<dbReference type="PRINTS" id="PR00344">
    <property type="entry name" value="BCTRLSENSOR"/>
</dbReference>
<evidence type="ECO:0000256" key="3">
    <source>
        <dbReference type="ARBA" id="ARBA00012438"/>
    </source>
</evidence>
<evidence type="ECO:0000256" key="8">
    <source>
        <dbReference type="ARBA" id="ARBA00022840"/>
    </source>
</evidence>
<dbReference type="PROSITE" id="PS50110">
    <property type="entry name" value="RESPONSE_REGULATORY"/>
    <property type="match status" value="1"/>
</dbReference>
<dbReference type="EC" id="2.7.13.3" evidence="3"/>
<name>A0ABS8PJP9_9BACT</name>
<reference evidence="18 19" key="1">
    <citation type="submission" date="2021-11" db="EMBL/GenBank/DDBJ databases">
        <title>Genomic of Niabella pedocola.</title>
        <authorList>
            <person name="Wu T."/>
        </authorList>
    </citation>
    <scope>NUCLEOTIDE SEQUENCE [LARGE SCALE GENOMIC DNA]</scope>
    <source>
        <strain evidence="18 19">JCM 31011</strain>
    </source>
</reference>
<dbReference type="Pfam" id="PF00072">
    <property type="entry name" value="Response_reg"/>
    <property type="match status" value="1"/>
</dbReference>
<dbReference type="InterPro" id="IPR036097">
    <property type="entry name" value="HisK_dim/P_sf"/>
</dbReference>
<dbReference type="CDD" id="cd00082">
    <property type="entry name" value="HisKA"/>
    <property type="match status" value="1"/>
</dbReference>
<dbReference type="InterPro" id="IPR011006">
    <property type="entry name" value="CheY-like_superfamily"/>
</dbReference>
<keyword evidence="11 14" id="KW-0472">Membrane</keyword>
<dbReference type="InterPro" id="IPR008207">
    <property type="entry name" value="Sig_transdc_His_kin_Hpt_dom"/>
</dbReference>
<dbReference type="InterPro" id="IPR003594">
    <property type="entry name" value="HATPase_dom"/>
</dbReference>
<evidence type="ECO:0000313" key="19">
    <source>
        <dbReference type="Proteomes" id="UP001199816"/>
    </source>
</evidence>
<gene>
    <name evidence="18" type="ORF">LQ567_00980</name>
</gene>
<comment type="subcellular location">
    <subcellularLocation>
        <location evidence="2">Cell membrane</location>
        <topology evidence="2">Multi-pass membrane protein</topology>
    </subcellularLocation>
</comment>
<dbReference type="SUPFAM" id="SSF47384">
    <property type="entry name" value="Homodimeric domain of signal transducing histidine kinase"/>
    <property type="match status" value="1"/>
</dbReference>
<dbReference type="PANTHER" id="PTHR45339:SF1">
    <property type="entry name" value="HYBRID SIGNAL TRANSDUCTION HISTIDINE KINASE J"/>
    <property type="match status" value="1"/>
</dbReference>
<sequence length="745" mass="83615">MKSSFRYILVVTFIVAVIVIVFLQFNSSQSINQLINGNEDLMNVLKLKMELQQVQENVTQLETETKSIVIRGHDLRDGRFEQQAKKVSQSFQTLDSFEINPVVGAGILRLKRQVNKKIELNKEVLRTFAGDGKDAAEALINDQEETLLSDSINSLAHQIDRQYQVSVTQLIRNADRNGRNAKTFGTILAVIAAIASLLAFGYISYKMGEQQRLIHQLNVSEQRARRSAEAKENFLANMSHEIRTPLNAILGFTGLLQKKQTDPETGHYTGLIHKAGENLLQIVNNILDISKIEAGMMPVETAAFDLRETVATIEHLYRQRSMEKGLAFAVVVADDVPEMMEGDEVKLTQIIVNLVSNAIKFTDKGQVTLAVNRKQVAGNKMIITFVVSDTGIGMDAAERAAVFTRFRQGDESITRKYGGTGLGLTIVKDLAQLLNGTIAVRSEKGSGTVFTVELPFRQAHVVPKDERHGTPLKMEQANWLHKKILVVEDNEMNRLLLAQLLKGWQLEFEMATNGNEAVRLLKEQRYDLVLMDIQMPEMDGYTTTAVIRNEMHHTMPVIAMTADALTSQKEKCLQAGMDDFISKPLEEAMLHRLLAQWLNEPVERTDGTEEPVAAPENNNLRYLQLNYLFMVSRGNREYEKEIMEQFCEMVPEELARIQTAWDQGNTDRVQRTAHSMKTTVAALGLTGHTEPYLSVLEHIMPADPAFPQVFQRLQEVCRHALDEATAYKAAHYGGNTDPVPGDNPV</sequence>
<evidence type="ECO:0000256" key="10">
    <source>
        <dbReference type="ARBA" id="ARBA00023012"/>
    </source>
</evidence>
<feature type="domain" description="HPt" evidence="17">
    <location>
        <begin position="635"/>
        <end position="727"/>
    </location>
</feature>
<feature type="domain" description="Response regulatory" evidence="16">
    <location>
        <begin position="483"/>
        <end position="598"/>
    </location>
</feature>
<dbReference type="Gene3D" id="1.20.120.160">
    <property type="entry name" value="HPT domain"/>
    <property type="match status" value="1"/>
</dbReference>
<feature type="transmembrane region" description="Helical" evidence="14">
    <location>
        <begin position="7"/>
        <end position="25"/>
    </location>
</feature>
<dbReference type="Pfam" id="PF01627">
    <property type="entry name" value="Hpt"/>
    <property type="match status" value="1"/>
</dbReference>
<dbReference type="PROSITE" id="PS50894">
    <property type="entry name" value="HPT"/>
    <property type="match status" value="1"/>
</dbReference>
<evidence type="ECO:0000256" key="1">
    <source>
        <dbReference type="ARBA" id="ARBA00000085"/>
    </source>
</evidence>
<dbReference type="InterPro" id="IPR036890">
    <property type="entry name" value="HATPase_C_sf"/>
</dbReference>
<dbReference type="Gene3D" id="3.30.565.10">
    <property type="entry name" value="Histidine kinase-like ATPase, C-terminal domain"/>
    <property type="match status" value="1"/>
</dbReference>
<dbReference type="InterPro" id="IPR036641">
    <property type="entry name" value="HPT_dom_sf"/>
</dbReference>
<evidence type="ECO:0000259" key="16">
    <source>
        <dbReference type="PROSITE" id="PS50110"/>
    </source>
</evidence>
<dbReference type="SMART" id="SM00448">
    <property type="entry name" value="REC"/>
    <property type="match status" value="1"/>
</dbReference>
<keyword evidence="10" id="KW-0902">Two-component regulatory system</keyword>
<evidence type="ECO:0000256" key="13">
    <source>
        <dbReference type="PROSITE-ProRule" id="PRU00169"/>
    </source>
</evidence>
<evidence type="ECO:0000256" key="9">
    <source>
        <dbReference type="ARBA" id="ARBA00022989"/>
    </source>
</evidence>
<feature type="modified residue" description="Phosphohistidine" evidence="12">
    <location>
        <position position="674"/>
    </location>
</feature>
<dbReference type="Gene3D" id="3.40.50.2300">
    <property type="match status" value="1"/>
</dbReference>
<keyword evidence="5 13" id="KW-0597">Phosphoprotein</keyword>
<proteinExistence type="predicted"/>
<dbReference type="RefSeq" id="WP_231002222.1">
    <property type="nucleotide sequence ID" value="NZ_JAJNEC010000002.1"/>
</dbReference>
<keyword evidence="19" id="KW-1185">Reference proteome</keyword>
<comment type="catalytic activity">
    <reaction evidence="1">
        <text>ATP + protein L-histidine = ADP + protein N-phospho-L-histidine.</text>
        <dbReference type="EC" id="2.7.13.3"/>
    </reaction>
</comment>
<dbReference type="InterPro" id="IPR001789">
    <property type="entry name" value="Sig_transdc_resp-reg_receiver"/>
</dbReference>
<feature type="transmembrane region" description="Helical" evidence="14">
    <location>
        <begin position="184"/>
        <end position="205"/>
    </location>
</feature>
<feature type="modified residue" description="4-aspartylphosphate" evidence="13">
    <location>
        <position position="532"/>
    </location>
</feature>
<dbReference type="InterPro" id="IPR005467">
    <property type="entry name" value="His_kinase_dom"/>
</dbReference>
<feature type="domain" description="Histidine kinase" evidence="15">
    <location>
        <begin position="237"/>
        <end position="458"/>
    </location>
</feature>
<dbReference type="Pfam" id="PF00512">
    <property type="entry name" value="HisKA"/>
    <property type="match status" value="1"/>
</dbReference>
<evidence type="ECO:0000256" key="4">
    <source>
        <dbReference type="ARBA" id="ARBA00022475"/>
    </source>
</evidence>
<evidence type="ECO:0000256" key="12">
    <source>
        <dbReference type="PROSITE-ProRule" id="PRU00110"/>
    </source>
</evidence>
<evidence type="ECO:0000259" key="15">
    <source>
        <dbReference type="PROSITE" id="PS50109"/>
    </source>
</evidence>
<dbReference type="CDD" id="cd16922">
    <property type="entry name" value="HATPase_EvgS-ArcB-TorS-like"/>
    <property type="match status" value="1"/>
</dbReference>
<evidence type="ECO:0000256" key="11">
    <source>
        <dbReference type="ARBA" id="ARBA00023136"/>
    </source>
</evidence>
<accession>A0ABS8PJP9</accession>
<keyword evidence="4" id="KW-1003">Cell membrane</keyword>
<dbReference type="SMART" id="SM00388">
    <property type="entry name" value="HisKA"/>
    <property type="match status" value="1"/>
</dbReference>
<keyword evidence="8" id="KW-0067">ATP-binding</keyword>
<dbReference type="InterPro" id="IPR004358">
    <property type="entry name" value="Sig_transdc_His_kin-like_C"/>
</dbReference>
<evidence type="ECO:0000256" key="5">
    <source>
        <dbReference type="ARBA" id="ARBA00022553"/>
    </source>
</evidence>
<organism evidence="18 19">
    <name type="scientific">Niabella pedocola</name>
    <dbReference type="NCBI Taxonomy" id="1752077"/>
    <lineage>
        <taxon>Bacteria</taxon>
        <taxon>Pseudomonadati</taxon>
        <taxon>Bacteroidota</taxon>
        <taxon>Chitinophagia</taxon>
        <taxon>Chitinophagales</taxon>
        <taxon>Chitinophagaceae</taxon>
        <taxon>Niabella</taxon>
    </lineage>
</organism>
<dbReference type="Pfam" id="PF02518">
    <property type="entry name" value="HATPase_c"/>
    <property type="match status" value="1"/>
</dbReference>
<dbReference type="Proteomes" id="UP001199816">
    <property type="component" value="Unassembled WGS sequence"/>
</dbReference>
<keyword evidence="7" id="KW-0547">Nucleotide-binding</keyword>
<comment type="caution">
    <text evidence="18">The sequence shown here is derived from an EMBL/GenBank/DDBJ whole genome shotgun (WGS) entry which is preliminary data.</text>
</comment>
<dbReference type="Gene3D" id="1.10.287.130">
    <property type="match status" value="1"/>
</dbReference>
<dbReference type="PROSITE" id="PS50109">
    <property type="entry name" value="HIS_KIN"/>
    <property type="match status" value="1"/>
</dbReference>
<keyword evidence="6 14" id="KW-0812">Transmembrane</keyword>
<dbReference type="InterPro" id="IPR003661">
    <property type="entry name" value="HisK_dim/P_dom"/>
</dbReference>
<evidence type="ECO:0000313" key="18">
    <source>
        <dbReference type="EMBL" id="MCD2421316.1"/>
    </source>
</evidence>
<evidence type="ECO:0000256" key="7">
    <source>
        <dbReference type="ARBA" id="ARBA00022741"/>
    </source>
</evidence>